<evidence type="ECO:0000313" key="2">
    <source>
        <dbReference type="Proteomes" id="UP000654922"/>
    </source>
</evidence>
<organism evidence="1 2">
    <name type="scientific">Aspergillus felis</name>
    <dbReference type="NCBI Taxonomy" id="1287682"/>
    <lineage>
        <taxon>Eukaryota</taxon>
        <taxon>Fungi</taxon>
        <taxon>Dikarya</taxon>
        <taxon>Ascomycota</taxon>
        <taxon>Pezizomycotina</taxon>
        <taxon>Eurotiomycetes</taxon>
        <taxon>Eurotiomycetidae</taxon>
        <taxon>Eurotiales</taxon>
        <taxon>Aspergillaceae</taxon>
        <taxon>Aspergillus</taxon>
        <taxon>Aspergillus subgen. Fumigati</taxon>
    </lineage>
</organism>
<name>A0A8H6QMP1_9EURO</name>
<sequence>MLVAEEEVQPDWKGQGVEVEELARMASSTSMEEVAVSPNQAKEEMRWLRTALKLVSAEKTVAVVDEHLEALEQRRQEAVELAKPPGLTYKASHGWLLCQPRPDCAIWASLLRRVLPVEEQWMYRYLRHRRRCRYCFVLGWLREQVVPGHSGVSTCQEQEVHLPLEVQPI</sequence>
<accession>A0A8H6QMP1</accession>
<proteinExistence type="predicted"/>
<evidence type="ECO:0000313" key="1">
    <source>
        <dbReference type="EMBL" id="KAF7174622.1"/>
    </source>
</evidence>
<reference evidence="1" key="1">
    <citation type="submission" date="2020-06" db="EMBL/GenBank/DDBJ databases">
        <title>Draft genome sequences of strains closely related to Aspergillus parafelis and Aspergillus hiratsukae.</title>
        <authorList>
            <person name="Dos Santos R.A.C."/>
            <person name="Rivero-Menendez O."/>
            <person name="Steenwyk J.L."/>
            <person name="Mead M.E."/>
            <person name="Goldman G.H."/>
            <person name="Alastruey-Izquierdo A."/>
            <person name="Rokas A."/>
        </authorList>
    </citation>
    <scope>NUCLEOTIDE SEQUENCE</scope>
    <source>
        <strain evidence="1">CNM-CM5623</strain>
    </source>
</reference>
<protein>
    <submittedName>
        <fullName evidence="1">Uncharacterized protein</fullName>
    </submittedName>
</protein>
<dbReference type="Proteomes" id="UP000654922">
    <property type="component" value="Unassembled WGS sequence"/>
</dbReference>
<dbReference type="EMBL" id="JACBAE010000722">
    <property type="protein sequence ID" value="KAF7174622.1"/>
    <property type="molecule type" value="Genomic_DNA"/>
</dbReference>
<comment type="caution">
    <text evidence="1">The sequence shown here is derived from an EMBL/GenBank/DDBJ whole genome shotgun (WGS) entry which is preliminary data.</text>
</comment>
<gene>
    <name evidence="1" type="ORF">CNMCM5623_008597</name>
</gene>
<dbReference type="AlphaFoldDB" id="A0A8H6QMP1"/>